<accession>A0A0C9X1W4</accession>
<organism evidence="2 3">
    <name type="scientific">Laccaria amethystina LaAM-08-1</name>
    <dbReference type="NCBI Taxonomy" id="1095629"/>
    <lineage>
        <taxon>Eukaryota</taxon>
        <taxon>Fungi</taxon>
        <taxon>Dikarya</taxon>
        <taxon>Basidiomycota</taxon>
        <taxon>Agaricomycotina</taxon>
        <taxon>Agaricomycetes</taxon>
        <taxon>Agaricomycetidae</taxon>
        <taxon>Agaricales</taxon>
        <taxon>Agaricineae</taxon>
        <taxon>Hydnangiaceae</taxon>
        <taxon>Laccaria</taxon>
    </lineage>
</organism>
<reference evidence="3" key="2">
    <citation type="submission" date="2015-01" db="EMBL/GenBank/DDBJ databases">
        <title>Evolutionary Origins and Diversification of the Mycorrhizal Mutualists.</title>
        <authorList>
            <consortium name="DOE Joint Genome Institute"/>
            <consortium name="Mycorrhizal Genomics Consortium"/>
            <person name="Kohler A."/>
            <person name="Kuo A."/>
            <person name="Nagy L.G."/>
            <person name="Floudas D."/>
            <person name="Copeland A."/>
            <person name="Barry K.W."/>
            <person name="Cichocki N."/>
            <person name="Veneault-Fourrey C."/>
            <person name="LaButti K."/>
            <person name="Lindquist E.A."/>
            <person name="Lipzen A."/>
            <person name="Lundell T."/>
            <person name="Morin E."/>
            <person name="Murat C."/>
            <person name="Riley R."/>
            <person name="Ohm R."/>
            <person name="Sun H."/>
            <person name="Tunlid A."/>
            <person name="Henrissat B."/>
            <person name="Grigoriev I.V."/>
            <person name="Hibbett D.S."/>
            <person name="Martin F."/>
        </authorList>
    </citation>
    <scope>NUCLEOTIDE SEQUENCE [LARGE SCALE GENOMIC DNA]</scope>
    <source>
        <strain evidence="3">LaAM-08-1</strain>
    </source>
</reference>
<evidence type="ECO:0000313" key="3">
    <source>
        <dbReference type="Proteomes" id="UP000054477"/>
    </source>
</evidence>
<name>A0A0C9X1W4_9AGAR</name>
<sequence length="109" mass="12343">MAILSSRSGNYDRLEGGFGRSRVGEVRVEEVPCGPRWSGVAIWAEGARPIYVFAKLTKRLRENDTKRTQRLLLPKRNKLKNTNSIHPSLLQNHIPDSYETDPDPSSTTH</sequence>
<dbReference type="EMBL" id="KN838984">
    <property type="protein sequence ID" value="KIJ91626.1"/>
    <property type="molecule type" value="Genomic_DNA"/>
</dbReference>
<proteinExistence type="predicted"/>
<protein>
    <submittedName>
        <fullName evidence="2">Unplaced genomic scaffold K443scaffold_449, whole genome shotgun sequence</fullName>
    </submittedName>
</protein>
<dbReference type="HOGENOM" id="CLU_2184412_0_0_1"/>
<dbReference type="AlphaFoldDB" id="A0A0C9X1W4"/>
<evidence type="ECO:0000313" key="2">
    <source>
        <dbReference type="EMBL" id="KIJ91626.1"/>
    </source>
</evidence>
<reference evidence="2 3" key="1">
    <citation type="submission" date="2014-04" db="EMBL/GenBank/DDBJ databases">
        <authorList>
            <consortium name="DOE Joint Genome Institute"/>
            <person name="Kuo A."/>
            <person name="Kohler A."/>
            <person name="Nagy L.G."/>
            <person name="Floudas D."/>
            <person name="Copeland A."/>
            <person name="Barry K.W."/>
            <person name="Cichocki N."/>
            <person name="Veneault-Fourrey C."/>
            <person name="LaButti K."/>
            <person name="Lindquist E.A."/>
            <person name="Lipzen A."/>
            <person name="Lundell T."/>
            <person name="Morin E."/>
            <person name="Murat C."/>
            <person name="Sun H."/>
            <person name="Tunlid A."/>
            <person name="Henrissat B."/>
            <person name="Grigoriev I.V."/>
            <person name="Hibbett D.S."/>
            <person name="Martin F."/>
            <person name="Nordberg H.P."/>
            <person name="Cantor M.N."/>
            <person name="Hua S.X."/>
        </authorList>
    </citation>
    <scope>NUCLEOTIDE SEQUENCE [LARGE SCALE GENOMIC DNA]</scope>
    <source>
        <strain evidence="2 3">LaAM-08-1</strain>
    </source>
</reference>
<feature type="compositionally biased region" description="Polar residues" evidence="1">
    <location>
        <begin position="82"/>
        <end position="91"/>
    </location>
</feature>
<dbReference type="Proteomes" id="UP000054477">
    <property type="component" value="Unassembled WGS sequence"/>
</dbReference>
<feature type="region of interest" description="Disordered" evidence="1">
    <location>
        <begin position="77"/>
        <end position="109"/>
    </location>
</feature>
<keyword evidence="3" id="KW-1185">Reference proteome</keyword>
<gene>
    <name evidence="2" type="ORF">K443DRAFT_14225</name>
</gene>
<evidence type="ECO:0000256" key="1">
    <source>
        <dbReference type="SAM" id="MobiDB-lite"/>
    </source>
</evidence>